<name>A0ABD3FVJ6_9STRA</name>
<feature type="region of interest" description="Disordered" evidence="2">
    <location>
        <begin position="41"/>
        <end position="61"/>
    </location>
</feature>
<protein>
    <recommendedName>
        <fullName evidence="5">START domain-containing protein</fullName>
    </recommendedName>
</protein>
<keyword evidence="1" id="KW-0175">Coiled coil</keyword>
<organism evidence="3 4">
    <name type="scientific">Phytophthora oleae</name>
    <dbReference type="NCBI Taxonomy" id="2107226"/>
    <lineage>
        <taxon>Eukaryota</taxon>
        <taxon>Sar</taxon>
        <taxon>Stramenopiles</taxon>
        <taxon>Oomycota</taxon>
        <taxon>Peronosporomycetes</taxon>
        <taxon>Peronosporales</taxon>
        <taxon>Peronosporaceae</taxon>
        <taxon>Phytophthora</taxon>
    </lineage>
</organism>
<reference evidence="3 4" key="1">
    <citation type="submission" date="2024-09" db="EMBL/GenBank/DDBJ databases">
        <title>Genome sequencing and assembly of Phytophthora oleae, isolate VK10A, causative agent of rot of olive drupes.</title>
        <authorList>
            <person name="Conti Taguali S."/>
            <person name="Riolo M."/>
            <person name="La Spada F."/>
            <person name="Cacciola S.O."/>
            <person name="Dionisio G."/>
        </authorList>
    </citation>
    <scope>NUCLEOTIDE SEQUENCE [LARGE SCALE GENOMIC DNA]</scope>
    <source>
        <strain evidence="3 4">VK10A</strain>
    </source>
</reference>
<gene>
    <name evidence="3" type="ORF">V7S43_004123</name>
</gene>
<accession>A0ABD3FVJ6</accession>
<feature type="coiled-coil region" evidence="1">
    <location>
        <begin position="67"/>
        <end position="101"/>
    </location>
</feature>
<keyword evidence="4" id="KW-1185">Reference proteome</keyword>
<dbReference type="Proteomes" id="UP001632037">
    <property type="component" value="Unassembled WGS sequence"/>
</dbReference>
<proteinExistence type="predicted"/>
<evidence type="ECO:0000256" key="2">
    <source>
        <dbReference type="SAM" id="MobiDB-lite"/>
    </source>
</evidence>
<evidence type="ECO:0000313" key="3">
    <source>
        <dbReference type="EMBL" id="KAL3670938.1"/>
    </source>
</evidence>
<evidence type="ECO:0000313" key="4">
    <source>
        <dbReference type="Proteomes" id="UP001632037"/>
    </source>
</evidence>
<dbReference type="EMBL" id="JBIMZQ010000006">
    <property type="protein sequence ID" value="KAL3670938.1"/>
    <property type="molecule type" value="Genomic_DNA"/>
</dbReference>
<sequence length="403" mass="46632">MMFLSVEDLSSKEQHAKAEELPIPDALVASEFTQLLLEDSKHGASDAKNECSPPKRTTRAEREVIRKRKYHQRLRNERESLRQMANQLSSQLQQLKYAKEKQTIGFGVRPNVNWKDLALHHKLERQRVETEQRKLFAAAKMQVIYIGKLCEQLPDRNMVSLMIRATTNSAVPRPINPLFDYNRYCALVQKVNVCYAQVDDVMQAFKVNNTRDGVISSMHYSEETGEREYFQHLNQFTEPYNYQQTRGTWWKLAMLEHRQQDRQEVHGLGSPDDTVAITFRLVRTLPRGETVSVLQRYVHRRFIEDSRTVFTWKTQSEGEGVFKGMKSEETGWVCLQPSTEDGSTFVRVCVRQAPLHFGVSISLESVARDFDKVLQSSVREDMLEISAALDRMLLDDTLEGINI</sequence>
<dbReference type="AlphaFoldDB" id="A0ABD3FVJ6"/>
<evidence type="ECO:0000256" key="1">
    <source>
        <dbReference type="SAM" id="Coils"/>
    </source>
</evidence>
<evidence type="ECO:0008006" key="5">
    <source>
        <dbReference type="Google" id="ProtNLM"/>
    </source>
</evidence>
<comment type="caution">
    <text evidence="3">The sequence shown here is derived from an EMBL/GenBank/DDBJ whole genome shotgun (WGS) entry which is preliminary data.</text>
</comment>